<feature type="transmembrane region" description="Helical" evidence="2">
    <location>
        <begin position="352"/>
        <end position="371"/>
    </location>
</feature>
<dbReference type="Proteomes" id="UP000245802">
    <property type="component" value="Chromosome"/>
</dbReference>
<dbReference type="GO" id="GO:0005886">
    <property type="term" value="C:plasma membrane"/>
    <property type="evidence" value="ECO:0007669"/>
    <property type="project" value="UniProtKB-SubCell"/>
</dbReference>
<feature type="transmembrane region" description="Helical" evidence="2">
    <location>
        <begin position="24"/>
        <end position="44"/>
    </location>
</feature>
<name>A0A2Z3GWR7_9BACT</name>
<keyword evidence="4" id="KW-1185">Reference proteome</keyword>
<feature type="transmembrane region" description="Helical" evidence="2">
    <location>
        <begin position="575"/>
        <end position="597"/>
    </location>
</feature>
<feature type="region of interest" description="Disordered" evidence="1">
    <location>
        <begin position="266"/>
        <end position="293"/>
    </location>
</feature>
<dbReference type="KEGG" id="gog:C1280_05460"/>
<dbReference type="AlphaFoldDB" id="A0A2Z3GWR7"/>
<keyword evidence="2" id="KW-0812">Transmembrane</keyword>
<dbReference type="PANTHER" id="PTHR43471">
    <property type="entry name" value="ABC TRANSPORTER PERMEASE"/>
    <property type="match status" value="1"/>
</dbReference>
<feature type="transmembrane region" description="Helical" evidence="2">
    <location>
        <begin position="414"/>
        <end position="431"/>
    </location>
</feature>
<feature type="transmembrane region" description="Helical" evidence="2">
    <location>
        <begin position="486"/>
        <end position="509"/>
    </location>
</feature>
<evidence type="ECO:0008006" key="5">
    <source>
        <dbReference type="Google" id="ProtNLM"/>
    </source>
</evidence>
<feature type="transmembrane region" description="Helical" evidence="2">
    <location>
        <begin position="111"/>
        <end position="138"/>
    </location>
</feature>
<evidence type="ECO:0000313" key="4">
    <source>
        <dbReference type="Proteomes" id="UP000245802"/>
    </source>
</evidence>
<dbReference type="RefSeq" id="WP_010046180.1">
    <property type="nucleotide sequence ID" value="NZ_CP025958.1"/>
</dbReference>
<reference evidence="3 4" key="1">
    <citation type="submission" date="2018-01" db="EMBL/GenBank/DDBJ databases">
        <title>G. obscuriglobus.</title>
        <authorList>
            <person name="Franke J."/>
            <person name="Blomberg W."/>
            <person name="Selmecki A."/>
        </authorList>
    </citation>
    <scope>NUCLEOTIDE SEQUENCE [LARGE SCALE GENOMIC DNA]</scope>
    <source>
        <strain evidence="3 4">DSM 5831</strain>
    </source>
</reference>
<keyword evidence="2" id="KW-1133">Transmembrane helix</keyword>
<gene>
    <name evidence="3" type="ORF">C1280_05460</name>
</gene>
<evidence type="ECO:0000256" key="2">
    <source>
        <dbReference type="SAM" id="Phobius"/>
    </source>
</evidence>
<feature type="transmembrane region" description="Helical" evidence="2">
    <location>
        <begin position="56"/>
        <end position="81"/>
    </location>
</feature>
<keyword evidence="2" id="KW-0472">Membrane</keyword>
<feature type="transmembrane region" description="Helical" evidence="2">
    <location>
        <begin position="541"/>
        <end position="563"/>
    </location>
</feature>
<protein>
    <recommendedName>
        <fullName evidence="5">ABC transporter permease</fullName>
    </recommendedName>
</protein>
<accession>A0A2Z3GWR7</accession>
<dbReference type="Pfam" id="PF12679">
    <property type="entry name" value="ABC2_membrane_2"/>
    <property type="match status" value="2"/>
</dbReference>
<feature type="transmembrane region" description="Helical" evidence="2">
    <location>
        <begin position="322"/>
        <end position="340"/>
    </location>
</feature>
<dbReference type="EMBL" id="CP025958">
    <property type="protein sequence ID" value="AWM36522.1"/>
    <property type="molecule type" value="Genomic_DNA"/>
</dbReference>
<feature type="transmembrane region" description="Helical" evidence="2">
    <location>
        <begin position="451"/>
        <end position="474"/>
    </location>
</feature>
<proteinExistence type="predicted"/>
<feature type="transmembrane region" description="Helical" evidence="2">
    <location>
        <begin position="234"/>
        <end position="256"/>
    </location>
</feature>
<feature type="transmembrane region" description="Helical" evidence="2">
    <location>
        <begin position="144"/>
        <end position="167"/>
    </location>
</feature>
<dbReference type="GO" id="GO:0140359">
    <property type="term" value="F:ABC-type transporter activity"/>
    <property type="evidence" value="ECO:0007669"/>
    <property type="project" value="InterPro"/>
</dbReference>
<dbReference type="OrthoDB" id="229421at2"/>
<feature type="transmembrane region" description="Helical" evidence="2">
    <location>
        <begin position="174"/>
        <end position="193"/>
    </location>
</feature>
<dbReference type="PANTHER" id="PTHR43471:SF12">
    <property type="entry name" value="HYPOTHETICAL MEMBRANE PROTEIN, CONSERVED"/>
    <property type="match status" value="1"/>
</dbReference>
<organism evidence="3 4">
    <name type="scientific">Gemmata obscuriglobus</name>
    <dbReference type="NCBI Taxonomy" id="114"/>
    <lineage>
        <taxon>Bacteria</taxon>
        <taxon>Pseudomonadati</taxon>
        <taxon>Planctomycetota</taxon>
        <taxon>Planctomycetia</taxon>
        <taxon>Gemmatales</taxon>
        <taxon>Gemmataceae</taxon>
        <taxon>Gemmata</taxon>
    </lineage>
</organism>
<evidence type="ECO:0000313" key="3">
    <source>
        <dbReference type="EMBL" id="AWM36522.1"/>
    </source>
</evidence>
<sequence length="613" mass="65006">MLGPIFSREVVTVPRRSGHYPQRAALVGLLCILGVTTWQATIGFARDATLGETANFGLLLFQIVAFVQLFLTLFFATLSAAGAVSQEKDRRTFVLLLLTDLRDYEIVLGKLLGALLPILILLFVSVPVLALLLLLGGIDPEQVLQAVLVLFASAIAAGSLGGLVALWRDKTYQALALSVLFLVLYVCVSQGVGTVGPMLVADWDWPTIQAWIDPFVAMLSVLEPPTTGAGLAPAYGFVLVTLAFCAALNGIGIWGLRKWNPSGEPIMQRESSSAAEDPESNEAVEAEKRARAHAAPGDARQVWANPVLWREIRTLAYGRRPLLVKFAFGIVLALILYFAVNELNRPGGRPAFAAAYGLVPVAVLSLLLVAAQAVTSITSERDGAALDVLLVTDVSPKEFVFGKLLGVLYNTKEYIVPPLLLAGFYAVRGALARTPAGTPPGDVLAANFGPLVAVAGALIVLFGFATALGLHVSLRITQSRLAIGHTLGTVFFLSTGTLISIYLIVINGGSFGNQWFSFLAFLVLGIGGLLYVLSADRPSPALTLASVVCPLAMFYCVVNVLIGGRPGAEESADPLVPFLALGAAFGFAVYAMLFPLVTEFDVALGRTAQPNES</sequence>
<feature type="transmembrane region" description="Helical" evidence="2">
    <location>
        <begin position="515"/>
        <end position="534"/>
    </location>
</feature>
<evidence type="ECO:0000256" key="1">
    <source>
        <dbReference type="SAM" id="MobiDB-lite"/>
    </source>
</evidence>